<dbReference type="RefSeq" id="WP_214613456.1">
    <property type="nucleotide sequence ID" value="NZ_JACATN010000008.1"/>
</dbReference>
<protein>
    <submittedName>
        <fullName evidence="2">Uncharacterized protein</fullName>
    </submittedName>
</protein>
<feature type="region of interest" description="Disordered" evidence="1">
    <location>
        <begin position="365"/>
        <end position="384"/>
    </location>
</feature>
<keyword evidence="3" id="KW-1185">Reference proteome</keyword>
<organism evidence="2 3">
    <name type="scientific">Zobellia barbeyronii</name>
    <dbReference type="NCBI Taxonomy" id="2748009"/>
    <lineage>
        <taxon>Bacteria</taxon>
        <taxon>Pseudomonadati</taxon>
        <taxon>Bacteroidota</taxon>
        <taxon>Flavobacteriia</taxon>
        <taxon>Flavobacteriales</taxon>
        <taxon>Flavobacteriaceae</taxon>
        <taxon>Zobellia</taxon>
    </lineage>
</organism>
<accession>A0ABS5WJF0</accession>
<dbReference type="EMBL" id="JACATN010000008">
    <property type="protein sequence ID" value="MBT2163519.1"/>
    <property type="molecule type" value="Genomic_DNA"/>
</dbReference>
<comment type="caution">
    <text evidence="2">The sequence shown here is derived from an EMBL/GenBank/DDBJ whole genome shotgun (WGS) entry which is preliminary data.</text>
</comment>
<evidence type="ECO:0000313" key="3">
    <source>
        <dbReference type="Proteomes" id="UP000740413"/>
    </source>
</evidence>
<reference evidence="3" key="1">
    <citation type="submission" date="2023-07" db="EMBL/GenBank/DDBJ databases">
        <title>Zobellia barbeyronii sp. nov., a new marine flavobacterium, isolated from green and red algae.</title>
        <authorList>
            <person name="Nedashkovskaya O.I."/>
            <person name="Otstavnykh N."/>
            <person name="Zhukova N."/>
            <person name="Guzev K."/>
            <person name="Chausova V."/>
            <person name="Tekutyeva L."/>
            <person name="Mikhailov V."/>
            <person name="Isaeva M."/>
        </authorList>
    </citation>
    <scope>NUCLEOTIDE SEQUENCE [LARGE SCALE GENOMIC DNA]</scope>
    <source>
        <strain evidence="3">KMM 6746</strain>
    </source>
</reference>
<sequence length="418" mass="46379">MSKKTFYLSFVSMVVLFSCSKEETSISKEEASITNDNVAVLDTSIESRTMGLAVNEFTDTKQITAYAELAKEVLLMAKTSDFRSYVYENAHQLSEAGDDYLVYVDDMTKKLSTSSKFGKSTSNIKTLSAKIKSLDESEIPMIFYPRAETLEDLALSNKGFDVAKNMNEPIVVLKGAHNADYSAPGYKLNDEGELEYAFDVNEEYAWENDVYVIGAAEYLPELDNIGEDLIDTKAVPPFTTGKNGASLTAKSKFRRVSGEAEHGAWIQVTDLNGIESWFSGKLEFRQVVAGTQGSAGTIVAETSFGRVKRSKFKDDKWVKFKASFLFNWNLNNLGDYNVEKWIEEDGGPSAEISISIPGSAYKPATKTTPAQPAIPGGTVKVSAKKDDDDLGSRIVQFSDNRYKRYDLGKMKFIRYEGN</sequence>
<name>A0ABS5WJF0_9FLAO</name>
<dbReference type="Proteomes" id="UP000740413">
    <property type="component" value="Unassembled WGS sequence"/>
</dbReference>
<dbReference type="PROSITE" id="PS51257">
    <property type="entry name" value="PROKAR_LIPOPROTEIN"/>
    <property type="match status" value="1"/>
</dbReference>
<proteinExistence type="predicted"/>
<evidence type="ECO:0000313" key="2">
    <source>
        <dbReference type="EMBL" id="MBT2163519.1"/>
    </source>
</evidence>
<gene>
    <name evidence="2" type="ORF">HW347_19770</name>
</gene>
<evidence type="ECO:0000256" key="1">
    <source>
        <dbReference type="SAM" id="MobiDB-lite"/>
    </source>
</evidence>